<feature type="compositionally biased region" description="Pro residues" evidence="2">
    <location>
        <begin position="446"/>
        <end position="456"/>
    </location>
</feature>
<keyword evidence="1" id="KW-0677">Repeat</keyword>
<feature type="region of interest" description="Disordered" evidence="2">
    <location>
        <begin position="1387"/>
        <end position="1425"/>
    </location>
</feature>
<feature type="compositionally biased region" description="Polar residues" evidence="2">
    <location>
        <begin position="1404"/>
        <end position="1415"/>
    </location>
</feature>
<dbReference type="Gene3D" id="2.30.29.30">
    <property type="entry name" value="Pleckstrin-homology domain (PH domain)/Phosphotyrosine-binding domain (PTB)"/>
    <property type="match status" value="1"/>
</dbReference>
<dbReference type="Gene3D" id="1.25.40.530">
    <property type="entry name" value="MyTH4 domain"/>
    <property type="match status" value="1"/>
</dbReference>
<feature type="region of interest" description="Disordered" evidence="2">
    <location>
        <begin position="1"/>
        <end position="27"/>
    </location>
</feature>
<feature type="compositionally biased region" description="Polar residues" evidence="2">
    <location>
        <begin position="221"/>
        <end position="241"/>
    </location>
</feature>
<dbReference type="WBParaSite" id="MCU_006108-RA">
    <property type="protein sequence ID" value="MCU_006108-RA"/>
    <property type="gene ID" value="MCU_006108"/>
</dbReference>
<evidence type="ECO:0000313" key="4">
    <source>
        <dbReference type="WBParaSite" id="MCU_006108-RA"/>
    </source>
</evidence>
<sequence length="1471" mass="166563">MQRQSPPPSESSPESSPERTTDASLWGQGERMAVVARLRDLELVNRRLTEEKSRLQRQLYHVLHRLASGQFVRHSGEPRVVSALLREILQSTEFDRSRESVVQAPLASTESSNLMESNGLASITDYSSLSDTFEDIALTVDPVRMVSLEIPSVEEYADLQTLKEPVGMRQSPSSSGASEVPADWAVQFPSSPQSSSYSVESLRSRGGAPQQYPLVPHSETRTAPQTPVISRRPQPSASLPSSPYKYPSRRALRRGVVEVRSKGLETPVEEAAIPGRVKTHRPQQVAYSLKMSPRSKRTDGTAASSPTSLFVPHPLRQALKRTTHKPRVKIGPSEDFLNDFFASAPISGGTVHEEGLHAAIIFGRSAEVARELASLFTHLHSFTCVRNQCFVIQSVPAQELQRNLTYYLQTHGTNFQRLCGEETSSEEARSTAEIPLTTPFIAVPTRPRPSPPPPQPSTSQYRSSSASTEYNIPPTEDSNNNLETERLEILKHNAYHEGRLSKLSSRFKLWQNFWCVLAGKSLFFYADVTEVTNWPRKCIDLAEIQRVESSQSARSIRSAGTSVDHVALINLILRNEKTYTLRSLTSSETRVWETKLRRAVRRVQAERIVQMYSAQLATSGWLRQYRRGQCHRVWGMLMGTFLVYSRDPKGQWLTGFRDLSMTYLRCPAVPEVKPADSSPDNVPFREEYDDYNPSESDSDIGVDEKDFENRTIALWAPNRDPLYLVFPDNVEYDQWKYHLRRACWFPTLTADPGAGSTETGSRFFHLWEQLVRPTYALRRVRSDASLKEPLSRIFESSLEKDAIQLSEKLLLLSTLHTKHQERTPKFPEKSYRLPVDAEKCNSIKEIAQMCFETTSLKDELFLQLIKQATPSAHAFRTLTDVRHSGTEPTRRRASRVVDLLCHRDTAQRRRAASTQRNHAEIGRFASSRGYSQKWIPIIVMWECLAIYSTMFLPSPPVLACLQAYLLQFTTRSDTGPDDQGSSSLGRRSRYAETRRLHNELSRFAAFCSDMLVRCRVRGGRRIVPSYFEVVAISLRNPYTHSLPFSLPIHVHLPSGYEVVSFDGTMKVSQLMASLVSKLGLSEAVTLNLCHCGLYCRISGPQHAFGGVPARPRLIYLEVEWNVCDVISLYESTLTRTDQGSDFSLEDMTIDLVFLIHAVSKKAVVQVSPLTNRIMDIVAHQLHADLYSGEVNLILRGTHYLELTALMCRCDHLDYAELQRRQEVSLTQLVNRYLPHHCLLVWGRDNDQALIELKLLLLERWNKVCLETSSPEDSNELVEPGRPRAAYAYTMYFWRLHPAGACVRHFPCNLVNSPLVPSDETIWLAPSFDKISLLRMYTFDSIVSHPVRSTGIGGTVTGMGCFKQIPLDRVISFGVQQTGAFFLVSSKTSKRRHRRRKTRRHSGVGVSTASTPTASPKNHGVQRRSTSIRESFTRLSYSQPEVQLEKLLFFVRDLCQINELGRVLTFYLENFQ</sequence>
<feature type="region of interest" description="Disordered" evidence="2">
    <location>
        <begin position="439"/>
        <end position="481"/>
    </location>
</feature>
<feature type="region of interest" description="Disordered" evidence="2">
    <location>
        <begin position="187"/>
        <end position="246"/>
    </location>
</feature>
<feature type="compositionally biased region" description="Acidic residues" evidence="2">
    <location>
        <begin position="687"/>
        <end position="701"/>
    </location>
</feature>
<name>A0A5K3F7M6_MESCO</name>
<proteinExistence type="predicted"/>
<dbReference type="PROSITE" id="PS50003">
    <property type="entry name" value="PH_DOMAIN"/>
    <property type="match status" value="1"/>
</dbReference>
<accession>A0A5K3F7M6</accession>
<dbReference type="Pfam" id="PF00169">
    <property type="entry name" value="PH"/>
    <property type="match status" value="1"/>
</dbReference>
<dbReference type="InterPro" id="IPR011993">
    <property type="entry name" value="PH-like_dom_sf"/>
</dbReference>
<dbReference type="SUPFAM" id="SSF50729">
    <property type="entry name" value="PH domain-like"/>
    <property type="match status" value="2"/>
</dbReference>
<dbReference type="InterPro" id="IPR001849">
    <property type="entry name" value="PH_domain"/>
</dbReference>
<organism evidence="4">
    <name type="scientific">Mesocestoides corti</name>
    <name type="common">Flatworm</name>
    <dbReference type="NCBI Taxonomy" id="53468"/>
    <lineage>
        <taxon>Eukaryota</taxon>
        <taxon>Metazoa</taxon>
        <taxon>Spiralia</taxon>
        <taxon>Lophotrochozoa</taxon>
        <taxon>Platyhelminthes</taxon>
        <taxon>Cestoda</taxon>
        <taxon>Eucestoda</taxon>
        <taxon>Cyclophyllidea</taxon>
        <taxon>Mesocestoididae</taxon>
        <taxon>Mesocestoides</taxon>
    </lineage>
</organism>
<protein>
    <submittedName>
        <fullName evidence="4">PH domain-containing protein</fullName>
    </submittedName>
</protein>
<feature type="compositionally biased region" description="Pro residues" evidence="2">
    <location>
        <begin position="1"/>
        <end position="10"/>
    </location>
</feature>
<feature type="compositionally biased region" description="Low complexity" evidence="2">
    <location>
        <begin position="457"/>
        <end position="468"/>
    </location>
</feature>
<evidence type="ECO:0000256" key="1">
    <source>
        <dbReference type="ARBA" id="ARBA00022737"/>
    </source>
</evidence>
<reference evidence="4" key="1">
    <citation type="submission" date="2019-11" db="UniProtKB">
        <authorList>
            <consortium name="WormBaseParasite"/>
        </authorList>
    </citation>
    <scope>IDENTIFICATION</scope>
</reference>
<dbReference type="SMART" id="SM00233">
    <property type="entry name" value="PH"/>
    <property type="match status" value="2"/>
</dbReference>
<evidence type="ECO:0000256" key="2">
    <source>
        <dbReference type="SAM" id="MobiDB-lite"/>
    </source>
</evidence>
<dbReference type="InterPro" id="IPR038185">
    <property type="entry name" value="MyTH4_dom_sf"/>
</dbReference>
<feature type="domain" description="PH" evidence="3">
    <location>
        <begin position="493"/>
        <end position="601"/>
    </location>
</feature>
<dbReference type="PANTHER" id="PTHR22903">
    <property type="entry name" value="PLEKHH PROTEIN"/>
    <property type="match status" value="1"/>
</dbReference>
<feature type="compositionally biased region" description="Low complexity" evidence="2">
    <location>
        <begin position="190"/>
        <end position="201"/>
    </location>
</feature>
<evidence type="ECO:0000259" key="3">
    <source>
        <dbReference type="PROSITE" id="PS50003"/>
    </source>
</evidence>
<feature type="compositionally biased region" description="Basic residues" evidence="2">
    <location>
        <begin position="1387"/>
        <end position="1401"/>
    </location>
</feature>
<feature type="region of interest" description="Disordered" evidence="2">
    <location>
        <begin position="672"/>
        <end position="702"/>
    </location>
</feature>
<dbReference type="PANTHER" id="PTHR22903:SF8">
    <property type="entry name" value="MAX-1A"/>
    <property type="match status" value="1"/>
</dbReference>